<dbReference type="InterPro" id="IPR047871">
    <property type="entry name" value="K_chnl_Slo-like"/>
</dbReference>
<dbReference type="GO" id="GO:0005267">
    <property type="term" value="F:potassium channel activity"/>
    <property type="evidence" value="ECO:0007669"/>
    <property type="project" value="UniProtKB-KW"/>
</dbReference>
<evidence type="ECO:0000256" key="8">
    <source>
        <dbReference type="ARBA" id="ARBA00023065"/>
    </source>
</evidence>
<feature type="transmembrane region" description="Helical" evidence="11">
    <location>
        <begin position="28"/>
        <end position="49"/>
    </location>
</feature>
<dbReference type="PANTHER" id="PTHR10027">
    <property type="entry name" value="CALCIUM-ACTIVATED POTASSIUM CHANNEL ALPHA CHAIN"/>
    <property type="match status" value="1"/>
</dbReference>
<keyword evidence="5" id="KW-0631">Potassium channel</keyword>
<evidence type="ECO:0000256" key="1">
    <source>
        <dbReference type="ARBA" id="ARBA00004141"/>
    </source>
</evidence>
<feature type="transmembrane region" description="Helical" evidence="11">
    <location>
        <begin position="158"/>
        <end position="176"/>
    </location>
</feature>
<dbReference type="AlphaFoldDB" id="A0ABD5Z5F0"/>
<keyword evidence="14" id="KW-1185">Reference proteome</keyword>
<dbReference type="PRINTS" id="PR00169">
    <property type="entry name" value="KCHANNEL"/>
</dbReference>
<evidence type="ECO:0000256" key="6">
    <source>
        <dbReference type="ARBA" id="ARBA00022958"/>
    </source>
</evidence>
<dbReference type="GO" id="GO:0016020">
    <property type="term" value="C:membrane"/>
    <property type="evidence" value="ECO:0007669"/>
    <property type="project" value="UniProtKB-SubCell"/>
</dbReference>
<evidence type="ECO:0000256" key="2">
    <source>
        <dbReference type="ARBA" id="ARBA00022448"/>
    </source>
</evidence>
<dbReference type="SUPFAM" id="SSF81324">
    <property type="entry name" value="Voltage-gated potassium channels"/>
    <property type="match status" value="1"/>
</dbReference>
<evidence type="ECO:0000256" key="11">
    <source>
        <dbReference type="SAM" id="Phobius"/>
    </source>
</evidence>
<dbReference type="InterPro" id="IPR005821">
    <property type="entry name" value="Ion_trans_dom"/>
</dbReference>
<protein>
    <submittedName>
        <fullName evidence="13">Ion transporter</fullName>
    </submittedName>
</protein>
<proteinExistence type="predicted"/>
<evidence type="ECO:0000256" key="7">
    <source>
        <dbReference type="ARBA" id="ARBA00022989"/>
    </source>
</evidence>
<evidence type="ECO:0000313" key="14">
    <source>
        <dbReference type="Proteomes" id="UP001596447"/>
    </source>
</evidence>
<dbReference type="RefSeq" id="WP_279527191.1">
    <property type="nucleotide sequence ID" value="NZ_CP122312.1"/>
</dbReference>
<dbReference type="EMBL" id="JBHTAR010000011">
    <property type="protein sequence ID" value="MFC7200411.1"/>
    <property type="molecule type" value="Genomic_DNA"/>
</dbReference>
<evidence type="ECO:0000313" key="13">
    <source>
        <dbReference type="EMBL" id="MFC7200411.1"/>
    </source>
</evidence>
<evidence type="ECO:0000256" key="4">
    <source>
        <dbReference type="ARBA" id="ARBA00022692"/>
    </source>
</evidence>
<comment type="subcellular location">
    <subcellularLocation>
        <location evidence="1">Membrane</location>
        <topology evidence="1">Multi-pass membrane protein</topology>
    </subcellularLocation>
</comment>
<evidence type="ECO:0000256" key="5">
    <source>
        <dbReference type="ARBA" id="ARBA00022826"/>
    </source>
</evidence>
<feature type="transmembrane region" description="Helical" evidence="11">
    <location>
        <begin position="61"/>
        <end position="83"/>
    </location>
</feature>
<organism evidence="13 14">
    <name type="scientific">Halospeciosus flavus</name>
    <dbReference type="NCBI Taxonomy" id="3032283"/>
    <lineage>
        <taxon>Archaea</taxon>
        <taxon>Methanobacteriati</taxon>
        <taxon>Methanobacteriota</taxon>
        <taxon>Stenosarchaea group</taxon>
        <taxon>Halobacteria</taxon>
        <taxon>Halobacteriales</taxon>
        <taxon>Halobacteriaceae</taxon>
        <taxon>Halospeciosus</taxon>
    </lineage>
</organism>
<keyword evidence="7 11" id="KW-1133">Transmembrane helix</keyword>
<evidence type="ECO:0000256" key="9">
    <source>
        <dbReference type="ARBA" id="ARBA00023136"/>
    </source>
</evidence>
<dbReference type="PANTHER" id="PTHR10027:SF10">
    <property type="entry name" value="SLOWPOKE 2, ISOFORM D"/>
    <property type="match status" value="1"/>
</dbReference>
<accession>A0ABD5Z5F0</accession>
<feature type="domain" description="Ion transport" evidence="12">
    <location>
        <begin position="36"/>
        <end position="227"/>
    </location>
</feature>
<comment type="caution">
    <text evidence="13">The sequence shown here is derived from an EMBL/GenBank/DDBJ whole genome shotgun (WGS) entry which is preliminary data.</text>
</comment>
<dbReference type="Pfam" id="PF00520">
    <property type="entry name" value="Ion_trans"/>
    <property type="match status" value="1"/>
</dbReference>
<keyword evidence="4 11" id="KW-0812">Transmembrane</keyword>
<keyword evidence="6" id="KW-0630">Potassium</keyword>
<feature type="transmembrane region" description="Helical" evidence="11">
    <location>
        <begin position="103"/>
        <end position="126"/>
    </location>
</feature>
<dbReference type="Gene3D" id="1.10.287.70">
    <property type="match status" value="1"/>
</dbReference>
<keyword evidence="9 11" id="KW-0472">Membrane</keyword>
<dbReference type="Proteomes" id="UP001596447">
    <property type="component" value="Unassembled WGS sequence"/>
</dbReference>
<name>A0ABD5Z5F0_9EURY</name>
<reference evidence="13 14" key="1">
    <citation type="journal article" date="2019" name="Int. J. Syst. Evol. Microbiol.">
        <title>The Global Catalogue of Microorganisms (GCM) 10K type strain sequencing project: providing services to taxonomists for standard genome sequencing and annotation.</title>
        <authorList>
            <consortium name="The Broad Institute Genomics Platform"/>
            <consortium name="The Broad Institute Genome Sequencing Center for Infectious Disease"/>
            <person name="Wu L."/>
            <person name="Ma J."/>
        </authorList>
    </citation>
    <scope>NUCLEOTIDE SEQUENCE [LARGE SCALE GENOMIC DNA]</scope>
    <source>
        <strain evidence="13 14">XZGYJ-43</strain>
    </source>
</reference>
<evidence type="ECO:0000256" key="3">
    <source>
        <dbReference type="ARBA" id="ARBA00022538"/>
    </source>
</evidence>
<keyword evidence="3" id="KW-0633">Potassium transport</keyword>
<keyword evidence="8" id="KW-0406">Ion transport</keyword>
<evidence type="ECO:0000256" key="10">
    <source>
        <dbReference type="ARBA" id="ARBA00023303"/>
    </source>
</evidence>
<sequence>MSSDSSPPDGAGVRARLRFYLNDHDTTVGFGADAVLFVLNLVFVAIYVAQTYSVDAETVSLLWVLELAIASVFAVEYGLRVYAARDRLDSVTNPYMVVDLLAILPTFAVFFLPPTLVASIGFLRAIRVVRVLRFYRFTEDAEFFFGTVSDNTLRATKLMLTVLVILFVSSGLFYSAEHGVNPDVETFGDAFYYMTVTLSTVGFGDILAVTAAGRWLTVASIIAAVILIPQQASKIVREWTRRDTVDVTCPNCGLAEHDPDASHCKACGHVLYRDPDAQTGPSEQA</sequence>
<keyword evidence="2" id="KW-0813">Transport</keyword>
<feature type="transmembrane region" description="Helical" evidence="11">
    <location>
        <begin position="206"/>
        <end position="228"/>
    </location>
</feature>
<evidence type="ECO:0000259" key="12">
    <source>
        <dbReference type="Pfam" id="PF00520"/>
    </source>
</evidence>
<keyword evidence="10" id="KW-0407">Ion channel</keyword>
<gene>
    <name evidence="13" type="ORF">ACFQJ9_13485</name>
</gene>